<evidence type="ECO:0008006" key="5">
    <source>
        <dbReference type="Google" id="ProtNLM"/>
    </source>
</evidence>
<dbReference type="GO" id="GO:0071944">
    <property type="term" value="C:cell periphery"/>
    <property type="evidence" value="ECO:0007669"/>
    <property type="project" value="TreeGrafter"/>
</dbReference>
<keyword evidence="4" id="KW-1185">Reference proteome</keyword>
<dbReference type="Proteomes" id="UP000683360">
    <property type="component" value="Unassembled WGS sequence"/>
</dbReference>
<dbReference type="InterPro" id="IPR036383">
    <property type="entry name" value="TSP1_rpt_sf"/>
</dbReference>
<dbReference type="FunFam" id="2.20.100.10:FF:000001">
    <property type="entry name" value="semaphorin-5A isoform X1"/>
    <property type="match status" value="2"/>
</dbReference>
<sequence length="856" mass="95507">MKTFCEITTFYQFYIRRFGSGNNIGYYDCIQTKNECPLSLRLHDAINEGDIIDIDTLSNLSNRMYALNYSTSKKSVHVKKRLPHVTGQKNTTLYLTCMVQDSCFNFANTTITIISHNAPPVVTGLPDTLKIDMEQIRDNLSFHIFHVEDPSDDNVSCDLSKITPSTDELIVKMDGNDAYLLVTNHIKNNLTFEYELQIYCTDGTDDTVFNLTVHFCTENNCQGITASSQSNKLQIILIIRYNVITKHCLIPSLPGLKLVIIMKTVRLIASALLIITVGSYGTTVADPIVKMYKESEMAHLTCSEQFDEQMEILSINYTNGICIHNETFGVKNICNGKTHCRFNVSNSYIGSSCGTKGSATLQVEYDCIRNGGWSDWNTSASCQVTCGGAFRNVTRTCSNPYPNEGGSACTGNAFDEQPCNTNNCIDQDSACLETPINWNCTNGFIEVNKAVWEASRLCNDGYTSFISHNVIKRMQTRCNNRTTCLFTANDHTFGVSCSTLNSRCTIFEYVYTCIKAAWDDWSSWSECTKSCGSGIQTRKRQCLNQMNTTDGHTTDCEGNGTGSRSCNAELCPWSGYLMLNGIYTLTCCGRIRMWEIIPLNTGRLTFVIMRKTSNNKYKCVGSNQIHIPGLIVETILLDSRIVYRSTKLVPLSYRLNSNVGEGDIIDTESLSSTSDRSYYVKYSTSESIPSDENISCGMKSASHSIEMFGLEMDDNVAYLRISNHSAISNYLSSEYELDIFCDDGTDETIFKLTVLVRSAENDQPIDIISTDKTDLHIVIIGVCASVSVLFVILFILALIRNCQSQHPTKEKSERGLNTDLSTIDKTAEPNPYIEMEQVVVQQKANASIKTPAVCSH</sequence>
<reference evidence="3" key="1">
    <citation type="submission" date="2021-03" db="EMBL/GenBank/DDBJ databases">
        <authorList>
            <person name="Bekaert M."/>
        </authorList>
    </citation>
    <scope>NUCLEOTIDE SEQUENCE</scope>
</reference>
<organism evidence="3 4">
    <name type="scientific">Mytilus edulis</name>
    <name type="common">Blue mussel</name>
    <dbReference type="NCBI Taxonomy" id="6550"/>
    <lineage>
        <taxon>Eukaryota</taxon>
        <taxon>Metazoa</taxon>
        <taxon>Spiralia</taxon>
        <taxon>Lophotrochozoa</taxon>
        <taxon>Mollusca</taxon>
        <taxon>Bivalvia</taxon>
        <taxon>Autobranchia</taxon>
        <taxon>Pteriomorphia</taxon>
        <taxon>Mytilida</taxon>
        <taxon>Mytiloidea</taxon>
        <taxon>Mytilidae</taxon>
        <taxon>Mytilinae</taxon>
        <taxon>Mytilus</taxon>
    </lineage>
</organism>
<evidence type="ECO:0000256" key="2">
    <source>
        <dbReference type="SAM" id="Phobius"/>
    </source>
</evidence>
<dbReference type="PANTHER" id="PTHR16311:SF3">
    <property type="entry name" value="THROMBOSPONDIN TYPE-1 DOMAIN-CONTAINING PROTEIN 1"/>
    <property type="match status" value="1"/>
</dbReference>
<name>A0A8S3TZG5_MYTED</name>
<evidence type="ECO:0000313" key="4">
    <source>
        <dbReference type="Proteomes" id="UP000683360"/>
    </source>
</evidence>
<keyword evidence="2" id="KW-0812">Transmembrane</keyword>
<dbReference type="Gene3D" id="2.20.100.10">
    <property type="entry name" value="Thrombospondin type-1 (TSP1) repeat"/>
    <property type="match status" value="2"/>
</dbReference>
<dbReference type="SMART" id="SM00209">
    <property type="entry name" value="TSP1"/>
    <property type="match status" value="2"/>
</dbReference>
<keyword evidence="2" id="KW-1133">Transmembrane helix</keyword>
<keyword evidence="2" id="KW-0472">Membrane</keyword>
<gene>
    <name evidence="3" type="ORF">MEDL_46832</name>
</gene>
<dbReference type="Pfam" id="PF00090">
    <property type="entry name" value="TSP_1"/>
    <property type="match status" value="2"/>
</dbReference>
<dbReference type="CDD" id="cd22823">
    <property type="entry name" value="Gal_Rha_Lectin"/>
    <property type="match status" value="2"/>
</dbReference>
<evidence type="ECO:0000256" key="1">
    <source>
        <dbReference type="ARBA" id="ARBA00023157"/>
    </source>
</evidence>
<dbReference type="PROSITE" id="PS50092">
    <property type="entry name" value="TSP1"/>
    <property type="match status" value="2"/>
</dbReference>
<dbReference type="PANTHER" id="PTHR16311">
    <property type="entry name" value="THROMBOSPONDIN TYPE I DOMAIN-CONTAINING 1"/>
    <property type="match status" value="1"/>
</dbReference>
<dbReference type="InterPro" id="IPR043159">
    <property type="entry name" value="Lectin_gal-bd_sf"/>
</dbReference>
<protein>
    <recommendedName>
        <fullName evidence="5">HMCN</fullName>
    </recommendedName>
</protein>
<keyword evidence="1" id="KW-1015">Disulfide bond</keyword>
<dbReference type="InterPro" id="IPR000884">
    <property type="entry name" value="TSP1_rpt"/>
</dbReference>
<dbReference type="AlphaFoldDB" id="A0A8S3TZG5"/>
<comment type="caution">
    <text evidence="3">The sequence shown here is derived from an EMBL/GenBank/DDBJ whole genome shotgun (WGS) entry which is preliminary data.</text>
</comment>
<dbReference type="OrthoDB" id="6070884at2759"/>
<feature type="transmembrane region" description="Helical" evidence="2">
    <location>
        <begin position="775"/>
        <end position="799"/>
    </location>
</feature>
<accession>A0A8S3TZG5</accession>
<proteinExistence type="predicted"/>
<dbReference type="InterPro" id="IPR038877">
    <property type="entry name" value="THSD1"/>
</dbReference>
<dbReference type="EMBL" id="CAJPWZ010002227">
    <property type="protein sequence ID" value="CAG2234181.1"/>
    <property type="molecule type" value="Genomic_DNA"/>
</dbReference>
<evidence type="ECO:0000313" key="3">
    <source>
        <dbReference type="EMBL" id="CAG2234181.1"/>
    </source>
</evidence>
<dbReference type="SUPFAM" id="SSF82895">
    <property type="entry name" value="TSP-1 type 1 repeat"/>
    <property type="match status" value="2"/>
</dbReference>
<dbReference type="Gene3D" id="2.60.120.740">
    <property type="match status" value="2"/>
</dbReference>